<dbReference type="InterPro" id="IPR003594">
    <property type="entry name" value="HATPase_dom"/>
</dbReference>
<gene>
    <name evidence="11" type="ORF">DQQ10_02325</name>
</gene>
<sequence>MIKVIFSLLCLLLVTPQAFAQLEVDPEIAWYERHFQEKKSKSVDQALEEATYDLQSAHRAGDFPREIKSLKSIALIHLTQTHLVEHAMNNFIRALHLEDSLDLKDKQLFTFLGLAKLWEEVGDYERSTTFLQDALAIDEQYKSPVRLVRILNEMGNINALQGKLDNALENYHLVLKYKDVVADPSVEAKTLFQIAQVHELQSKYSESLERYKESLTIYRSIGDKKNEALLLNDIGELYRRMKNSEKSMANHTIALKLRQRLKDDHGLSVSYNNVGELYFEKKNYQQAIANLRLGLKAARESQNQIEIRKSVDYLYQSYKLIGDYRQAIEYQEELAAITEFILNDANEKQLLEVTNRFTLEQKEVRINKLETKSIVQQEKIEEQQQFRNFLFVLIALGCVIVALIFYMYLSKKRSNKILEVANTAVQEKNEALIALNATKDKFFSIISHDLKGPLNSLTSFSGLLINHSDSLSKEEIKMLAQDLDKSLKNLFALLENLLEWSRSQTGNIEFKPEVIDMMEVLDVNKSLLEAQAANKQIAIANLCVTPLRVHADKNSITTVVRNLLSNAIKFTPPGGTITLNAKENGTSVNVSIADTGVGMPKEVMEKLFRIDTKHSTKGTANEKGTGLGLILCKEFVEKNGGHIGVESEVGKGSTFYFSLKK</sequence>
<dbReference type="PRINTS" id="PR00344">
    <property type="entry name" value="BCTRLSENSOR"/>
</dbReference>
<dbReference type="Pfam" id="PF13424">
    <property type="entry name" value="TPR_12"/>
    <property type="match status" value="2"/>
</dbReference>
<dbReference type="Gene3D" id="1.25.40.10">
    <property type="entry name" value="Tetratricopeptide repeat domain"/>
    <property type="match status" value="2"/>
</dbReference>
<keyword evidence="12" id="KW-1185">Reference proteome</keyword>
<keyword evidence="8" id="KW-0812">Transmembrane</keyword>
<dbReference type="InterPro" id="IPR011990">
    <property type="entry name" value="TPR-like_helical_dom_sf"/>
</dbReference>
<evidence type="ECO:0000256" key="3">
    <source>
        <dbReference type="ARBA" id="ARBA00022553"/>
    </source>
</evidence>
<organism evidence="11 12">
    <name type="scientific">Pseudochryseolinea flava</name>
    <dbReference type="NCBI Taxonomy" id="2059302"/>
    <lineage>
        <taxon>Bacteria</taxon>
        <taxon>Pseudomonadati</taxon>
        <taxon>Bacteroidota</taxon>
        <taxon>Cytophagia</taxon>
        <taxon>Cytophagales</taxon>
        <taxon>Fulvivirgaceae</taxon>
        <taxon>Pseudochryseolinea</taxon>
    </lineage>
</organism>
<dbReference type="Pfam" id="PF00512">
    <property type="entry name" value="HisKA"/>
    <property type="match status" value="1"/>
</dbReference>
<dbReference type="CDD" id="cd00075">
    <property type="entry name" value="HATPase"/>
    <property type="match status" value="1"/>
</dbReference>
<dbReference type="InterPro" id="IPR036097">
    <property type="entry name" value="HisK_dim/P_sf"/>
</dbReference>
<evidence type="ECO:0000256" key="9">
    <source>
        <dbReference type="SAM" id="SignalP"/>
    </source>
</evidence>
<feature type="transmembrane region" description="Helical" evidence="8">
    <location>
        <begin position="389"/>
        <end position="409"/>
    </location>
</feature>
<feature type="chain" id="PRO_5016710439" description="histidine kinase" evidence="9">
    <location>
        <begin position="21"/>
        <end position="661"/>
    </location>
</feature>
<dbReference type="InterPro" id="IPR003661">
    <property type="entry name" value="HisK_dim/P_dom"/>
</dbReference>
<reference evidence="11 12" key="1">
    <citation type="submission" date="2018-06" db="EMBL/GenBank/DDBJ databases">
        <title>Chryseolinea flavus sp. nov., a member of the phylum Bacteroidetes isolated from soil.</title>
        <authorList>
            <person name="Li Y."/>
            <person name="Wang J."/>
        </authorList>
    </citation>
    <scope>NUCLEOTIDE SEQUENCE [LARGE SCALE GENOMIC DNA]</scope>
    <source>
        <strain evidence="11 12">SDU1-6</strain>
    </source>
</reference>
<protein>
    <recommendedName>
        <fullName evidence="2">histidine kinase</fullName>
        <ecNumber evidence="2">2.7.13.3</ecNumber>
    </recommendedName>
</protein>
<name>A0A364Y7N6_9BACT</name>
<keyword evidence="4" id="KW-0808">Transferase</keyword>
<evidence type="ECO:0000256" key="7">
    <source>
        <dbReference type="PROSITE-ProRule" id="PRU00339"/>
    </source>
</evidence>
<comment type="caution">
    <text evidence="11">The sequence shown here is derived from an EMBL/GenBank/DDBJ whole genome shotgun (WGS) entry which is preliminary data.</text>
</comment>
<dbReference type="Proteomes" id="UP000251889">
    <property type="component" value="Unassembled WGS sequence"/>
</dbReference>
<dbReference type="EC" id="2.7.13.3" evidence="2"/>
<evidence type="ECO:0000256" key="4">
    <source>
        <dbReference type="ARBA" id="ARBA00022679"/>
    </source>
</evidence>
<dbReference type="Gene3D" id="1.10.287.130">
    <property type="match status" value="1"/>
</dbReference>
<keyword evidence="3" id="KW-0597">Phosphoprotein</keyword>
<dbReference type="InterPro" id="IPR050736">
    <property type="entry name" value="Sensor_HK_Regulatory"/>
</dbReference>
<evidence type="ECO:0000259" key="10">
    <source>
        <dbReference type="PROSITE" id="PS50109"/>
    </source>
</evidence>
<feature type="signal peptide" evidence="9">
    <location>
        <begin position="1"/>
        <end position="20"/>
    </location>
</feature>
<dbReference type="SUPFAM" id="SSF48452">
    <property type="entry name" value="TPR-like"/>
    <property type="match status" value="2"/>
</dbReference>
<dbReference type="PANTHER" id="PTHR43711">
    <property type="entry name" value="TWO-COMPONENT HISTIDINE KINASE"/>
    <property type="match status" value="1"/>
</dbReference>
<dbReference type="RefSeq" id="WP_112745174.1">
    <property type="nucleotide sequence ID" value="NZ_QMFY01000001.1"/>
</dbReference>
<dbReference type="GO" id="GO:0000155">
    <property type="term" value="F:phosphorelay sensor kinase activity"/>
    <property type="evidence" value="ECO:0007669"/>
    <property type="project" value="InterPro"/>
</dbReference>
<proteinExistence type="predicted"/>
<dbReference type="InterPro" id="IPR004358">
    <property type="entry name" value="Sig_transdc_His_kin-like_C"/>
</dbReference>
<dbReference type="PANTHER" id="PTHR43711:SF1">
    <property type="entry name" value="HISTIDINE KINASE 1"/>
    <property type="match status" value="1"/>
</dbReference>
<keyword evidence="9" id="KW-0732">Signal</keyword>
<evidence type="ECO:0000256" key="6">
    <source>
        <dbReference type="ARBA" id="ARBA00023012"/>
    </source>
</evidence>
<keyword evidence="8" id="KW-1133">Transmembrane helix</keyword>
<dbReference type="InterPro" id="IPR036890">
    <property type="entry name" value="HATPase_C_sf"/>
</dbReference>
<dbReference type="EMBL" id="QMFY01000001">
    <property type="protein sequence ID" value="RAW02960.1"/>
    <property type="molecule type" value="Genomic_DNA"/>
</dbReference>
<keyword evidence="8" id="KW-0472">Membrane</keyword>
<dbReference type="PROSITE" id="PS50005">
    <property type="entry name" value="TPR"/>
    <property type="match status" value="1"/>
</dbReference>
<dbReference type="SUPFAM" id="SSF55874">
    <property type="entry name" value="ATPase domain of HSP90 chaperone/DNA topoisomerase II/histidine kinase"/>
    <property type="match status" value="1"/>
</dbReference>
<keyword evidence="5" id="KW-0418">Kinase</keyword>
<dbReference type="Pfam" id="PF02518">
    <property type="entry name" value="HATPase_c"/>
    <property type="match status" value="1"/>
</dbReference>
<dbReference type="SMART" id="SM00388">
    <property type="entry name" value="HisKA"/>
    <property type="match status" value="1"/>
</dbReference>
<evidence type="ECO:0000256" key="2">
    <source>
        <dbReference type="ARBA" id="ARBA00012438"/>
    </source>
</evidence>
<dbReference type="CDD" id="cd00082">
    <property type="entry name" value="HisKA"/>
    <property type="match status" value="1"/>
</dbReference>
<dbReference type="SMART" id="SM00028">
    <property type="entry name" value="TPR"/>
    <property type="match status" value="5"/>
</dbReference>
<dbReference type="InterPro" id="IPR005467">
    <property type="entry name" value="His_kinase_dom"/>
</dbReference>
<evidence type="ECO:0000313" key="12">
    <source>
        <dbReference type="Proteomes" id="UP000251889"/>
    </source>
</evidence>
<dbReference type="SUPFAM" id="SSF47384">
    <property type="entry name" value="Homodimeric domain of signal transducing histidine kinase"/>
    <property type="match status" value="1"/>
</dbReference>
<keyword evidence="6" id="KW-0902">Two-component regulatory system</keyword>
<dbReference type="AlphaFoldDB" id="A0A364Y7N6"/>
<evidence type="ECO:0000256" key="8">
    <source>
        <dbReference type="SAM" id="Phobius"/>
    </source>
</evidence>
<dbReference type="Gene3D" id="3.30.565.10">
    <property type="entry name" value="Histidine kinase-like ATPase, C-terminal domain"/>
    <property type="match status" value="1"/>
</dbReference>
<dbReference type="FunFam" id="3.30.565.10:FF:000006">
    <property type="entry name" value="Sensor histidine kinase WalK"/>
    <property type="match status" value="1"/>
</dbReference>
<feature type="repeat" description="TPR" evidence="7">
    <location>
        <begin position="268"/>
        <end position="301"/>
    </location>
</feature>
<evidence type="ECO:0000256" key="5">
    <source>
        <dbReference type="ARBA" id="ARBA00022777"/>
    </source>
</evidence>
<comment type="catalytic activity">
    <reaction evidence="1">
        <text>ATP + protein L-histidine = ADP + protein N-phospho-L-histidine.</text>
        <dbReference type="EC" id="2.7.13.3"/>
    </reaction>
</comment>
<dbReference type="InterPro" id="IPR019734">
    <property type="entry name" value="TPR_rpt"/>
</dbReference>
<keyword evidence="7" id="KW-0802">TPR repeat</keyword>
<dbReference type="SMART" id="SM00387">
    <property type="entry name" value="HATPase_c"/>
    <property type="match status" value="1"/>
</dbReference>
<evidence type="ECO:0000313" key="11">
    <source>
        <dbReference type="EMBL" id="RAW02960.1"/>
    </source>
</evidence>
<dbReference type="OrthoDB" id="9810447at2"/>
<dbReference type="PROSITE" id="PS50109">
    <property type="entry name" value="HIS_KIN"/>
    <property type="match status" value="1"/>
</dbReference>
<accession>A0A364Y7N6</accession>
<feature type="domain" description="Histidine kinase" evidence="10">
    <location>
        <begin position="445"/>
        <end position="661"/>
    </location>
</feature>
<evidence type="ECO:0000256" key="1">
    <source>
        <dbReference type="ARBA" id="ARBA00000085"/>
    </source>
</evidence>